<dbReference type="EMBL" id="MEUA01000067">
    <property type="protein sequence ID" value="OGC12767.1"/>
    <property type="molecule type" value="Genomic_DNA"/>
</dbReference>
<dbReference type="Pfam" id="PF00881">
    <property type="entry name" value="Nitroreductase"/>
    <property type="match status" value="1"/>
</dbReference>
<dbReference type="GO" id="GO:0016491">
    <property type="term" value="F:oxidoreductase activity"/>
    <property type="evidence" value="ECO:0007669"/>
    <property type="project" value="InterPro"/>
</dbReference>
<dbReference type="InterPro" id="IPR020051">
    <property type="entry name" value="SagB-type_dehydrogenase"/>
</dbReference>
<protein>
    <recommendedName>
        <fullName evidence="2">Nitroreductase domain-containing protein</fullName>
    </recommendedName>
</protein>
<organism evidence="3 4">
    <name type="scientific">candidate division WOR-1 bacterium RIFOXYB2_FULL_36_35</name>
    <dbReference type="NCBI Taxonomy" id="1802578"/>
    <lineage>
        <taxon>Bacteria</taxon>
        <taxon>Bacillati</taxon>
        <taxon>Saganbacteria</taxon>
    </lineage>
</organism>
<comment type="caution">
    <text evidence="3">The sequence shown here is derived from an EMBL/GenBank/DDBJ whole genome shotgun (WGS) entry which is preliminary data.</text>
</comment>
<dbReference type="SUPFAM" id="SSF55469">
    <property type="entry name" value="FMN-dependent nitroreductase-like"/>
    <property type="match status" value="1"/>
</dbReference>
<keyword evidence="1" id="KW-0732">Signal</keyword>
<sequence>MQKKVFALLLSLLFFVGYAMAKTIDLPQPKTKGKVSVEEAIKLRRSERSFYSTPLTKEQIAQLLWACQGITDPQWEFRSVPSAGAIYPLEIYVADRNGVYHYLPVKNKLEIMISEDKRSSISRAALTQTFIEDAPLCIIITGSFKKTRDKYGIRAERYVFLEAGHAAENIHLQAVALGLGSVSVGTFWDDVISSALDLPPQNEPLYIIPIGYIKNEK</sequence>
<gene>
    <name evidence="3" type="ORF">A2290_01085</name>
</gene>
<evidence type="ECO:0000256" key="1">
    <source>
        <dbReference type="SAM" id="SignalP"/>
    </source>
</evidence>
<accession>A0A1F4RX89</accession>
<reference evidence="3 4" key="1">
    <citation type="journal article" date="2016" name="Nat. Commun.">
        <title>Thousands of microbial genomes shed light on interconnected biogeochemical processes in an aquifer system.</title>
        <authorList>
            <person name="Anantharaman K."/>
            <person name="Brown C.T."/>
            <person name="Hug L.A."/>
            <person name="Sharon I."/>
            <person name="Castelle C.J."/>
            <person name="Probst A.J."/>
            <person name="Thomas B.C."/>
            <person name="Singh A."/>
            <person name="Wilkins M.J."/>
            <person name="Karaoz U."/>
            <person name="Brodie E.L."/>
            <person name="Williams K.H."/>
            <person name="Hubbard S.S."/>
            <person name="Banfield J.F."/>
        </authorList>
    </citation>
    <scope>NUCLEOTIDE SEQUENCE [LARGE SCALE GENOMIC DNA]</scope>
</reference>
<dbReference type="Gene3D" id="3.40.109.10">
    <property type="entry name" value="NADH Oxidase"/>
    <property type="match status" value="1"/>
</dbReference>
<evidence type="ECO:0000259" key="2">
    <source>
        <dbReference type="Pfam" id="PF00881"/>
    </source>
</evidence>
<dbReference type="PANTHER" id="PTHR43745">
    <property type="entry name" value="NITROREDUCTASE MJ1384-RELATED"/>
    <property type="match status" value="1"/>
</dbReference>
<dbReference type="Proteomes" id="UP000177905">
    <property type="component" value="Unassembled WGS sequence"/>
</dbReference>
<feature type="signal peptide" evidence="1">
    <location>
        <begin position="1"/>
        <end position="21"/>
    </location>
</feature>
<evidence type="ECO:0000313" key="3">
    <source>
        <dbReference type="EMBL" id="OGC12767.1"/>
    </source>
</evidence>
<dbReference type="PANTHER" id="PTHR43745:SF2">
    <property type="entry name" value="NITROREDUCTASE MJ1384-RELATED"/>
    <property type="match status" value="1"/>
</dbReference>
<evidence type="ECO:0000313" key="4">
    <source>
        <dbReference type="Proteomes" id="UP000177905"/>
    </source>
</evidence>
<dbReference type="NCBIfam" id="TIGR03605">
    <property type="entry name" value="antibiot_sagB"/>
    <property type="match status" value="1"/>
</dbReference>
<name>A0A1F4RX89_UNCSA</name>
<proteinExistence type="predicted"/>
<dbReference type="InterPro" id="IPR029479">
    <property type="entry name" value="Nitroreductase"/>
</dbReference>
<feature type="domain" description="Nitroreductase" evidence="2">
    <location>
        <begin position="41"/>
        <end position="212"/>
    </location>
</feature>
<dbReference type="AlphaFoldDB" id="A0A1F4RX89"/>
<dbReference type="InterPro" id="IPR052544">
    <property type="entry name" value="Bacteriocin_Proc_Enz"/>
</dbReference>
<dbReference type="InterPro" id="IPR000415">
    <property type="entry name" value="Nitroreductase-like"/>
</dbReference>
<feature type="chain" id="PRO_5009514330" description="Nitroreductase domain-containing protein" evidence="1">
    <location>
        <begin position="22"/>
        <end position="217"/>
    </location>
</feature>
<dbReference type="CDD" id="cd02142">
    <property type="entry name" value="McbC_SagB-like_oxidoreductase"/>
    <property type="match status" value="1"/>
</dbReference>